<feature type="region of interest" description="Disordered" evidence="1">
    <location>
        <begin position="887"/>
        <end position="910"/>
    </location>
</feature>
<gene>
    <name evidence="2" type="ORF">PR048_032276</name>
</gene>
<evidence type="ECO:0000313" key="3">
    <source>
        <dbReference type="Proteomes" id="UP001159363"/>
    </source>
</evidence>
<organism evidence="2 3">
    <name type="scientific">Dryococelus australis</name>
    <dbReference type="NCBI Taxonomy" id="614101"/>
    <lineage>
        <taxon>Eukaryota</taxon>
        <taxon>Metazoa</taxon>
        <taxon>Ecdysozoa</taxon>
        <taxon>Arthropoda</taxon>
        <taxon>Hexapoda</taxon>
        <taxon>Insecta</taxon>
        <taxon>Pterygota</taxon>
        <taxon>Neoptera</taxon>
        <taxon>Polyneoptera</taxon>
        <taxon>Phasmatodea</taxon>
        <taxon>Verophasmatodea</taxon>
        <taxon>Anareolatae</taxon>
        <taxon>Phasmatidae</taxon>
        <taxon>Eurycanthinae</taxon>
        <taxon>Dryococelus</taxon>
    </lineage>
</organism>
<evidence type="ECO:0000256" key="1">
    <source>
        <dbReference type="SAM" id="MobiDB-lite"/>
    </source>
</evidence>
<feature type="region of interest" description="Disordered" evidence="1">
    <location>
        <begin position="618"/>
        <end position="637"/>
    </location>
</feature>
<feature type="region of interest" description="Disordered" evidence="1">
    <location>
        <begin position="177"/>
        <end position="198"/>
    </location>
</feature>
<accession>A0ABQ9G2L1</accession>
<keyword evidence="3" id="KW-1185">Reference proteome</keyword>
<proteinExistence type="predicted"/>
<dbReference type="EMBL" id="JARBHB010000016">
    <property type="protein sequence ID" value="KAJ8866433.1"/>
    <property type="molecule type" value="Genomic_DNA"/>
</dbReference>
<name>A0ABQ9G2L1_9NEOP</name>
<comment type="caution">
    <text evidence="2">The sequence shown here is derived from an EMBL/GenBank/DDBJ whole genome shotgun (WGS) entry which is preliminary data.</text>
</comment>
<dbReference type="Proteomes" id="UP001159363">
    <property type="component" value="Chromosome 15"/>
</dbReference>
<evidence type="ECO:0000313" key="2">
    <source>
        <dbReference type="EMBL" id="KAJ8866433.1"/>
    </source>
</evidence>
<sequence length="979" mass="109042">MESLLNKLNYSFELTNYMTYKKIKAVANKAESQDKAKCWNFSKQACRSLIPNVTILRGKSQPKVSYREKFCLEFLTLTLKPDERREFRSRRALKCGEPVFTPSGRQIVGRASYLPQCSAEYSSDEQAWKTGQMVCGVHHEVRQDLVTPVDGLEHDRGNHIEIFPTLEGIEVRMGDRGLKNGMDSRGNPASKVKKRRRDTGDTNTYAWRLIAPTCRRAVFASVSGGSGVELRVQGQGAIRATLTRTPSTSSLLRAKSSPAMEGWMEQRWTAKMGNAITSRKPSGERQRPPRFLYAKIGAQTANLQGLLLLDSLDSIPARPHSAYPNIQSEKPGGEFAIVRCVYSEFSGFILQMPSVAISPCGVIHGQPSCKRGGRVFSGISRFPRPFVPAPLRPLIFHPPPPSSALKTSTFTVPFNFSEALLNVYVQDSPIPPPHAKEALKKFTLGSTHRALGSIFTSIIVNCSPDLADKSRPNLFTHSLHARLTHTRSTLLASHQGEPVSTPGRVAPGFSQVGTVPDVAAGPWVFSGISRFPHPPSSPVLRHSHLISPSSALNTWLLRASQRTHLESRCELQREEDWQVDVVDNEGHEDRRDERSGVLGAVHVDLRRHAHQRYARQVAATHKQPKSISGNHRFKGHPSIKLVSRLGSSEVSVEQRRNAGEGESGDPSENPPTSGIVRTIPTCENPGATLSRIELGSPKRGRREVRELHYYRTAAPPTGIISCVADWDAKMQSDKNSRNFKSGILCLEDSAVFANNVKTPRMDYSCNWDERRLFRGPVSSVPRTERSIRYRRSNVVGSEFAITDRRPDETPKLVPYSLPTWWSRNYVFACEKRDGLSPLVGGFSRGIPTYPAIAFNRCSISSLRCLNWPRRPHLNTSYPTAPLAHLTNPNQHPNPTSDIHPHPPNYKNSQRTTHTHSLNPFQCADIYIRRSHRLRTGALLAVAAVSCETGEFLATVAYADWKTSLLARFTTGDDFFLTTL</sequence>
<feature type="compositionally biased region" description="Polar residues" evidence="1">
    <location>
        <begin position="887"/>
        <end position="896"/>
    </location>
</feature>
<reference evidence="2 3" key="1">
    <citation type="submission" date="2023-02" db="EMBL/GenBank/DDBJ databases">
        <title>LHISI_Scaffold_Assembly.</title>
        <authorList>
            <person name="Stuart O.P."/>
            <person name="Cleave R."/>
            <person name="Magrath M.J.L."/>
            <person name="Mikheyev A.S."/>
        </authorList>
    </citation>
    <scope>NUCLEOTIDE SEQUENCE [LARGE SCALE GENOMIC DNA]</scope>
    <source>
        <strain evidence="2">Daus_M_001</strain>
        <tissue evidence="2">Leg muscle</tissue>
    </source>
</reference>
<protein>
    <submittedName>
        <fullName evidence="2">Uncharacterized protein</fullName>
    </submittedName>
</protein>
<feature type="region of interest" description="Disordered" evidence="1">
    <location>
        <begin position="644"/>
        <end position="682"/>
    </location>
</feature>